<proteinExistence type="predicted"/>
<dbReference type="EMBL" id="JAACJL010000059">
    <property type="protein sequence ID" value="KAF4609904.1"/>
    <property type="molecule type" value="Genomic_DNA"/>
</dbReference>
<feature type="transmembrane region" description="Helical" evidence="1">
    <location>
        <begin position="132"/>
        <end position="153"/>
    </location>
</feature>
<evidence type="ECO:0000313" key="3">
    <source>
        <dbReference type="Proteomes" id="UP000521872"/>
    </source>
</evidence>
<sequence length="313" mass="33767">MSSNDDVPFTVAQQTARISANLNSTLLIQFLFGTYTGVFPAALYIYRMADSSLSNVSYARLIGSILAVQKDNRSASKDRIVIGNIVALYCIAACTVLVNWFYTSVGFSKDGATRLDIFIGGVAPDFPEGVGVLLDVAELLGFALADVLLVWRCFHACGRSVRKSILPIALFIVETGLVISSMVYESLLDAEPGFATSKRNETFNRLSATALVSVALTSLVSTFTTCRQIYTRTLPGSRSRKRYRTVINTLVESAALYSAALVFEAILDFLDAGSLQSSLEAGIIAQYASAIVDLLAGLAPTLMVARLFLSPDY</sequence>
<gene>
    <name evidence="2" type="ORF">D9613_010220</name>
</gene>
<feature type="transmembrane region" description="Helical" evidence="1">
    <location>
        <begin position="165"/>
        <end position="184"/>
    </location>
</feature>
<dbReference type="AlphaFoldDB" id="A0A8H4QF12"/>
<dbReference type="Proteomes" id="UP000521872">
    <property type="component" value="Unassembled WGS sequence"/>
</dbReference>
<feature type="transmembrane region" description="Helical" evidence="1">
    <location>
        <begin position="287"/>
        <end position="309"/>
    </location>
</feature>
<feature type="transmembrane region" description="Helical" evidence="1">
    <location>
        <begin position="245"/>
        <end position="267"/>
    </location>
</feature>
<keyword evidence="1" id="KW-0472">Membrane</keyword>
<comment type="caution">
    <text evidence="2">The sequence shown here is derived from an EMBL/GenBank/DDBJ whole genome shotgun (WGS) entry which is preliminary data.</text>
</comment>
<feature type="transmembrane region" description="Helical" evidence="1">
    <location>
        <begin position="26"/>
        <end position="46"/>
    </location>
</feature>
<keyword evidence="3" id="KW-1185">Reference proteome</keyword>
<keyword evidence="1" id="KW-1133">Transmembrane helix</keyword>
<evidence type="ECO:0000313" key="2">
    <source>
        <dbReference type="EMBL" id="KAF4609904.1"/>
    </source>
</evidence>
<feature type="transmembrane region" description="Helical" evidence="1">
    <location>
        <begin position="80"/>
        <end position="102"/>
    </location>
</feature>
<reference evidence="2 3" key="1">
    <citation type="submission" date="2019-12" db="EMBL/GenBank/DDBJ databases">
        <authorList>
            <person name="Floudas D."/>
            <person name="Bentzer J."/>
            <person name="Ahren D."/>
            <person name="Johansson T."/>
            <person name="Persson P."/>
            <person name="Tunlid A."/>
        </authorList>
    </citation>
    <scope>NUCLEOTIDE SEQUENCE [LARGE SCALE GENOMIC DNA]</scope>
    <source>
        <strain evidence="2 3">CBS 102.39</strain>
    </source>
</reference>
<evidence type="ECO:0000256" key="1">
    <source>
        <dbReference type="SAM" id="Phobius"/>
    </source>
</evidence>
<name>A0A8H4QF12_9AGAR</name>
<keyword evidence="1" id="KW-0812">Transmembrane</keyword>
<feature type="transmembrane region" description="Helical" evidence="1">
    <location>
        <begin position="204"/>
        <end position="224"/>
    </location>
</feature>
<organism evidence="2 3">
    <name type="scientific">Agrocybe pediades</name>
    <dbReference type="NCBI Taxonomy" id="84607"/>
    <lineage>
        <taxon>Eukaryota</taxon>
        <taxon>Fungi</taxon>
        <taxon>Dikarya</taxon>
        <taxon>Basidiomycota</taxon>
        <taxon>Agaricomycotina</taxon>
        <taxon>Agaricomycetes</taxon>
        <taxon>Agaricomycetidae</taxon>
        <taxon>Agaricales</taxon>
        <taxon>Agaricineae</taxon>
        <taxon>Strophariaceae</taxon>
        <taxon>Agrocybe</taxon>
    </lineage>
</organism>
<accession>A0A8H4QF12</accession>
<protein>
    <submittedName>
        <fullName evidence="2">Uncharacterized protein</fullName>
    </submittedName>
</protein>